<evidence type="ECO:0000256" key="2">
    <source>
        <dbReference type="ARBA" id="ARBA00009477"/>
    </source>
</evidence>
<dbReference type="Pfam" id="PF25967">
    <property type="entry name" value="RND-MFP_C"/>
    <property type="match status" value="1"/>
</dbReference>
<proteinExistence type="inferred from homology"/>
<gene>
    <name evidence="7" type="ORF">G9Q97_12295</name>
</gene>
<name>A0ABX0H6V7_9BACT</name>
<protein>
    <submittedName>
        <fullName evidence="7">Efflux RND transporter periplasmic adaptor subunit</fullName>
    </submittedName>
</protein>
<dbReference type="Gene3D" id="1.10.287.470">
    <property type="entry name" value="Helix hairpin bin"/>
    <property type="match status" value="1"/>
</dbReference>
<dbReference type="PANTHER" id="PTHR30158:SF23">
    <property type="entry name" value="MULTIDRUG RESISTANCE PROTEIN MEXA"/>
    <property type="match status" value="1"/>
</dbReference>
<dbReference type="Proteomes" id="UP000649799">
    <property type="component" value="Unassembled WGS sequence"/>
</dbReference>
<sequence>MKNHIFVYLIGILVFYQSCSEGKSENSKPNPVPSFPVFEIPLKTVTGYESYPVSIEGMVSSAVRAKVAGYITEVLVDEGQAVKKNQTLFKLETQALNEDADAAKANAAAAQVEVDKLKPLVQKGIIGNIQLETAKARLAQAQAAYNSIAANIDYATIKSPVEGYVGAIPFRQGALVSPSDPTPLTTVSQVENMFAFFSMNEKEYLNMLQVTKGETLDEKLEHMPEVELELVNGKIYDHKGKIKTVTGQVNPTTGTVNFRATFPNPNRLLAHGNSGMIRIPKVYENLPVITEISTYEQQGKTYVYRVGNDSIVHRELIKVLARVDQLLVVEDGVKSGDRIVYEGAGKLRDQTRIKPEIVGFDSLAQKLKIAFK</sequence>
<dbReference type="PANTHER" id="PTHR30158">
    <property type="entry name" value="ACRA/E-RELATED COMPONENT OF DRUG EFFLUX TRANSPORTER"/>
    <property type="match status" value="1"/>
</dbReference>
<comment type="subcellular location">
    <subcellularLocation>
        <location evidence="1">Cell envelope</location>
    </subcellularLocation>
</comment>
<dbReference type="RefSeq" id="WP_166147222.1">
    <property type="nucleotide sequence ID" value="NZ_JAANYN010000004.1"/>
</dbReference>
<evidence type="ECO:0000313" key="7">
    <source>
        <dbReference type="EMBL" id="NHE57591.1"/>
    </source>
</evidence>
<comment type="caution">
    <text evidence="7">The sequence shown here is derived from an EMBL/GenBank/DDBJ whole genome shotgun (WGS) entry which is preliminary data.</text>
</comment>
<accession>A0ABX0H6V7</accession>
<keyword evidence="3" id="KW-0175">Coiled coil</keyword>
<dbReference type="Gene3D" id="2.40.30.170">
    <property type="match status" value="1"/>
</dbReference>
<dbReference type="Pfam" id="PF25944">
    <property type="entry name" value="Beta-barrel_RND"/>
    <property type="match status" value="1"/>
</dbReference>
<dbReference type="InterPro" id="IPR006143">
    <property type="entry name" value="RND_pump_MFP"/>
</dbReference>
<dbReference type="Gene3D" id="2.40.50.100">
    <property type="match status" value="1"/>
</dbReference>
<evidence type="ECO:0000259" key="4">
    <source>
        <dbReference type="Pfam" id="PF25917"/>
    </source>
</evidence>
<reference evidence="7 8" key="1">
    <citation type="submission" date="2020-03" db="EMBL/GenBank/DDBJ databases">
        <title>Cyclobacterium plantarum sp. nov., a marine bacterium isolated from a coastal-marine wetland.</title>
        <authorList>
            <person name="Sanchez-Porro C."/>
            <person name="Ventosa A."/>
            <person name="Amoozegar M."/>
        </authorList>
    </citation>
    <scope>NUCLEOTIDE SEQUENCE [LARGE SCALE GENOMIC DNA]</scope>
    <source>
        <strain evidence="7 8">GBPx2</strain>
    </source>
</reference>
<evidence type="ECO:0000256" key="3">
    <source>
        <dbReference type="SAM" id="Coils"/>
    </source>
</evidence>
<feature type="domain" description="Multidrug resistance protein MdtA-like beta-barrel" evidence="5">
    <location>
        <begin position="198"/>
        <end position="276"/>
    </location>
</feature>
<feature type="domain" description="Multidrug resistance protein MdtA-like barrel-sandwich hybrid" evidence="4">
    <location>
        <begin position="62"/>
        <end position="187"/>
    </location>
</feature>
<dbReference type="Pfam" id="PF25917">
    <property type="entry name" value="BSH_RND"/>
    <property type="match status" value="1"/>
</dbReference>
<organism evidence="7 8">
    <name type="scientific">Cyclobacterium plantarum</name>
    <dbReference type="NCBI Taxonomy" id="2716263"/>
    <lineage>
        <taxon>Bacteria</taxon>
        <taxon>Pseudomonadati</taxon>
        <taxon>Bacteroidota</taxon>
        <taxon>Cytophagia</taxon>
        <taxon>Cytophagales</taxon>
        <taxon>Cyclobacteriaceae</taxon>
        <taxon>Cyclobacterium</taxon>
    </lineage>
</organism>
<dbReference type="SUPFAM" id="SSF111369">
    <property type="entry name" value="HlyD-like secretion proteins"/>
    <property type="match status" value="1"/>
</dbReference>
<dbReference type="NCBIfam" id="TIGR01730">
    <property type="entry name" value="RND_mfp"/>
    <property type="match status" value="1"/>
</dbReference>
<evidence type="ECO:0000313" key="8">
    <source>
        <dbReference type="Proteomes" id="UP000649799"/>
    </source>
</evidence>
<evidence type="ECO:0000259" key="5">
    <source>
        <dbReference type="Pfam" id="PF25944"/>
    </source>
</evidence>
<dbReference type="InterPro" id="IPR058627">
    <property type="entry name" value="MdtA-like_C"/>
</dbReference>
<feature type="domain" description="Multidrug resistance protein MdtA-like C-terminal permuted SH3" evidence="6">
    <location>
        <begin position="296"/>
        <end position="345"/>
    </location>
</feature>
<keyword evidence="8" id="KW-1185">Reference proteome</keyword>
<comment type="similarity">
    <text evidence="2">Belongs to the membrane fusion protein (MFP) (TC 8.A.1) family.</text>
</comment>
<dbReference type="EMBL" id="JAANYN010000004">
    <property type="protein sequence ID" value="NHE57591.1"/>
    <property type="molecule type" value="Genomic_DNA"/>
</dbReference>
<dbReference type="Gene3D" id="2.40.420.20">
    <property type="match status" value="1"/>
</dbReference>
<evidence type="ECO:0000259" key="6">
    <source>
        <dbReference type="Pfam" id="PF25967"/>
    </source>
</evidence>
<feature type="coiled-coil region" evidence="3">
    <location>
        <begin position="93"/>
        <end position="151"/>
    </location>
</feature>
<dbReference type="InterPro" id="IPR058625">
    <property type="entry name" value="MdtA-like_BSH"/>
</dbReference>
<dbReference type="InterPro" id="IPR058626">
    <property type="entry name" value="MdtA-like_b-barrel"/>
</dbReference>
<evidence type="ECO:0000256" key="1">
    <source>
        <dbReference type="ARBA" id="ARBA00004196"/>
    </source>
</evidence>